<feature type="compositionally biased region" description="Pro residues" evidence="1">
    <location>
        <begin position="75"/>
        <end position="84"/>
    </location>
</feature>
<keyword evidence="3" id="KW-1185">Reference proteome</keyword>
<feature type="region of interest" description="Disordered" evidence="1">
    <location>
        <begin position="266"/>
        <end position="297"/>
    </location>
</feature>
<evidence type="ECO:0000313" key="2">
    <source>
        <dbReference type="EMBL" id="KAL3775127.1"/>
    </source>
</evidence>
<feature type="compositionally biased region" description="Basic and acidic residues" evidence="1">
    <location>
        <begin position="445"/>
        <end position="464"/>
    </location>
</feature>
<feature type="compositionally biased region" description="Polar residues" evidence="1">
    <location>
        <begin position="521"/>
        <end position="563"/>
    </location>
</feature>
<sequence length="619" mass="71966">MYDQDYDPFGRGPKGHLPISTQPPPLHPHSSIDETSFRPTSECSQPMFPDASFDVSTNKSTATSSHHRPLRSAHIPPPPLPPNTPSMYRSNPPLMPASVHRHDKLSDSHVPPSPMQIVMSRHSASTSHSREAREPHYEDYYPDPKIRQRDEDREDREPPPSNGSRHYNDEYDQHYHHERYHGDHHKICDYGSNREDNRDQRVAHHLPHQYNSYQSFETQHRCNCESCRRKLHHDESQYYMRDGHSRPSYHQQDVNDKRHLQIMDNSFHNDGQRSGFSNADNQRQHARHSDRLDGRRDYAHEQLNAYRKEGQYGTSYEKMDQSHHYGYSMHGSERLSPPPESPLSPITFDERRHGWSPKSDNATLHADTFQVPHYVAGASSHERKEYARHNDYDNRYRGEPLYNGEAYINPRGTSFDQARSEMRQFGNNNDRADGHIPTHVSYQSHDSRQEHHRSNTSPDRRDDYSGSTIPTYSTVTPTRASNSPHLNHARHEARPNLRVDIPISPNVLPNNTQPLAYHQHQPPTGQPNTSRSSGYYSVPTSNNYNHPPNSTRSYPTNQSQRTQGRVAVAEREREKSEVRHQLLKEIHQATDMRNSALDENDRKFWDRQIATLNESFKHL</sequence>
<comment type="caution">
    <text evidence="2">The sequence shown here is derived from an EMBL/GenBank/DDBJ whole genome shotgun (WGS) entry which is preliminary data.</text>
</comment>
<dbReference type="Proteomes" id="UP001530400">
    <property type="component" value="Unassembled WGS sequence"/>
</dbReference>
<feature type="compositionally biased region" description="Polar residues" evidence="1">
    <location>
        <begin position="54"/>
        <end position="64"/>
    </location>
</feature>
<name>A0ABD3NGR3_9STRA</name>
<organism evidence="2 3">
    <name type="scientific">Cyclotella atomus</name>
    <dbReference type="NCBI Taxonomy" id="382360"/>
    <lineage>
        <taxon>Eukaryota</taxon>
        <taxon>Sar</taxon>
        <taxon>Stramenopiles</taxon>
        <taxon>Ochrophyta</taxon>
        <taxon>Bacillariophyta</taxon>
        <taxon>Coscinodiscophyceae</taxon>
        <taxon>Thalassiosirophycidae</taxon>
        <taxon>Stephanodiscales</taxon>
        <taxon>Stephanodiscaceae</taxon>
        <taxon>Cyclotella</taxon>
    </lineage>
</organism>
<feature type="region of interest" description="Disordered" evidence="1">
    <location>
        <begin position="425"/>
        <end position="565"/>
    </location>
</feature>
<feature type="compositionally biased region" description="Polar residues" evidence="1">
    <location>
        <begin position="465"/>
        <end position="485"/>
    </location>
</feature>
<protein>
    <submittedName>
        <fullName evidence="2">Uncharacterized protein</fullName>
    </submittedName>
</protein>
<feature type="compositionally biased region" description="Basic and acidic residues" evidence="1">
    <location>
        <begin position="128"/>
        <end position="158"/>
    </location>
</feature>
<gene>
    <name evidence="2" type="ORF">ACHAWO_001950</name>
</gene>
<evidence type="ECO:0000313" key="3">
    <source>
        <dbReference type="Proteomes" id="UP001530400"/>
    </source>
</evidence>
<accession>A0ABD3NGR3</accession>
<evidence type="ECO:0000256" key="1">
    <source>
        <dbReference type="SAM" id="MobiDB-lite"/>
    </source>
</evidence>
<proteinExistence type="predicted"/>
<feature type="region of interest" description="Disordered" evidence="1">
    <location>
        <begin position="1"/>
        <end position="169"/>
    </location>
</feature>
<reference evidence="2 3" key="1">
    <citation type="submission" date="2024-10" db="EMBL/GenBank/DDBJ databases">
        <title>Updated reference genomes for cyclostephanoid diatoms.</title>
        <authorList>
            <person name="Roberts W.R."/>
            <person name="Alverson A.J."/>
        </authorList>
    </citation>
    <scope>NUCLEOTIDE SEQUENCE [LARGE SCALE GENOMIC DNA]</scope>
    <source>
        <strain evidence="2 3">AJA010-31</strain>
    </source>
</reference>
<feature type="compositionally biased region" description="Polar residues" evidence="1">
    <location>
        <begin position="266"/>
        <end position="281"/>
    </location>
</feature>
<feature type="compositionally biased region" description="Basic and acidic residues" evidence="1">
    <location>
        <begin position="287"/>
        <end position="297"/>
    </location>
</feature>
<dbReference type="EMBL" id="JALLPJ020001166">
    <property type="protein sequence ID" value="KAL3775127.1"/>
    <property type="molecule type" value="Genomic_DNA"/>
</dbReference>
<dbReference type="AlphaFoldDB" id="A0ABD3NGR3"/>